<keyword evidence="1" id="KW-0175">Coiled coil</keyword>
<dbReference type="EMBL" id="JAUEPP010000001">
    <property type="protein sequence ID" value="KAK3355351.1"/>
    <property type="molecule type" value="Genomic_DNA"/>
</dbReference>
<dbReference type="AlphaFoldDB" id="A0AAE0JPM4"/>
<evidence type="ECO:0000256" key="1">
    <source>
        <dbReference type="SAM" id="Coils"/>
    </source>
</evidence>
<dbReference type="Proteomes" id="UP001278500">
    <property type="component" value="Unassembled WGS sequence"/>
</dbReference>
<keyword evidence="4" id="KW-1185">Reference proteome</keyword>
<proteinExistence type="predicted"/>
<feature type="coiled-coil region" evidence="1">
    <location>
        <begin position="162"/>
        <end position="189"/>
    </location>
</feature>
<reference evidence="3" key="1">
    <citation type="journal article" date="2023" name="Mol. Phylogenet. Evol.">
        <title>Genome-scale phylogeny and comparative genomics of the fungal order Sordariales.</title>
        <authorList>
            <person name="Hensen N."/>
            <person name="Bonometti L."/>
            <person name="Westerberg I."/>
            <person name="Brannstrom I.O."/>
            <person name="Guillou S."/>
            <person name="Cros-Aarteil S."/>
            <person name="Calhoun S."/>
            <person name="Haridas S."/>
            <person name="Kuo A."/>
            <person name="Mondo S."/>
            <person name="Pangilinan J."/>
            <person name="Riley R."/>
            <person name="LaButti K."/>
            <person name="Andreopoulos B."/>
            <person name="Lipzen A."/>
            <person name="Chen C."/>
            <person name="Yan M."/>
            <person name="Daum C."/>
            <person name="Ng V."/>
            <person name="Clum A."/>
            <person name="Steindorff A."/>
            <person name="Ohm R.A."/>
            <person name="Martin F."/>
            <person name="Silar P."/>
            <person name="Natvig D.O."/>
            <person name="Lalanne C."/>
            <person name="Gautier V."/>
            <person name="Ament-Velasquez S.L."/>
            <person name="Kruys A."/>
            <person name="Hutchinson M.I."/>
            <person name="Powell A.J."/>
            <person name="Barry K."/>
            <person name="Miller A.N."/>
            <person name="Grigoriev I.V."/>
            <person name="Debuchy R."/>
            <person name="Gladieux P."/>
            <person name="Hiltunen Thoren M."/>
            <person name="Johannesson H."/>
        </authorList>
    </citation>
    <scope>NUCLEOTIDE SEQUENCE</scope>
    <source>
        <strain evidence="3">CBS 560.94</strain>
    </source>
</reference>
<dbReference type="RefSeq" id="XP_062686729.1">
    <property type="nucleotide sequence ID" value="XM_062827979.1"/>
</dbReference>
<name>A0AAE0JPM4_9PEZI</name>
<organism evidence="3 4">
    <name type="scientific">Neurospora tetraspora</name>
    <dbReference type="NCBI Taxonomy" id="94610"/>
    <lineage>
        <taxon>Eukaryota</taxon>
        <taxon>Fungi</taxon>
        <taxon>Dikarya</taxon>
        <taxon>Ascomycota</taxon>
        <taxon>Pezizomycotina</taxon>
        <taxon>Sordariomycetes</taxon>
        <taxon>Sordariomycetidae</taxon>
        <taxon>Sordariales</taxon>
        <taxon>Sordariaceae</taxon>
        <taxon>Neurospora</taxon>
    </lineage>
</organism>
<accession>A0AAE0JPM4</accession>
<feature type="region of interest" description="Disordered" evidence="2">
    <location>
        <begin position="513"/>
        <end position="557"/>
    </location>
</feature>
<gene>
    <name evidence="3" type="ORF">B0H65DRAFT_505272</name>
</gene>
<evidence type="ECO:0000313" key="3">
    <source>
        <dbReference type="EMBL" id="KAK3355351.1"/>
    </source>
</evidence>
<comment type="caution">
    <text evidence="3">The sequence shown here is derived from an EMBL/GenBank/DDBJ whole genome shotgun (WGS) entry which is preliminary data.</text>
</comment>
<dbReference type="GeneID" id="87865133"/>
<protein>
    <submittedName>
        <fullName evidence="3">Uncharacterized protein</fullName>
    </submittedName>
</protein>
<reference evidence="3" key="2">
    <citation type="submission" date="2023-06" db="EMBL/GenBank/DDBJ databases">
        <authorList>
            <consortium name="Lawrence Berkeley National Laboratory"/>
            <person name="Haridas S."/>
            <person name="Hensen N."/>
            <person name="Bonometti L."/>
            <person name="Westerberg I."/>
            <person name="Brannstrom I.O."/>
            <person name="Guillou S."/>
            <person name="Cros-Aarteil S."/>
            <person name="Calhoun S."/>
            <person name="Kuo A."/>
            <person name="Mondo S."/>
            <person name="Pangilinan J."/>
            <person name="Riley R."/>
            <person name="Labutti K."/>
            <person name="Andreopoulos B."/>
            <person name="Lipzen A."/>
            <person name="Chen C."/>
            <person name="Yanf M."/>
            <person name="Daum C."/>
            <person name="Ng V."/>
            <person name="Clum A."/>
            <person name="Steindorff A."/>
            <person name="Ohm R."/>
            <person name="Martin F."/>
            <person name="Silar P."/>
            <person name="Natvig D."/>
            <person name="Lalanne C."/>
            <person name="Gautier V."/>
            <person name="Ament-Velasquez S.L."/>
            <person name="Kruys A."/>
            <person name="Hutchinson M.I."/>
            <person name="Powell A.J."/>
            <person name="Barry K."/>
            <person name="Miller A.N."/>
            <person name="Grigoriev I.V."/>
            <person name="Debuchy R."/>
            <person name="Gladieux P."/>
            <person name="Thoren M.H."/>
            <person name="Johannesson H."/>
        </authorList>
    </citation>
    <scope>NUCLEOTIDE SEQUENCE</scope>
    <source>
        <strain evidence="3">CBS 560.94</strain>
    </source>
</reference>
<sequence>MVLPEDLCVFVLIKRNGDKPSEKMNDACLKGNRFTGWGQTGLPGVQTRSMSRMQTQNDAGFQDNAHLAHPNVPAASASPFGEWTPDIAYGSELWVEGEDLSRIEIADRRIARARLRVEHYRNAPNPAIFQQQLDEEIRKREELDDNDEENTKPISTLASTHREAINRRLELLREILEQTESEAQRVNIEAAIAGYESGAIPYSRSYTLIWAGRIVDTCPGYGSFTTDRDTRLDMYLDEHGPGWLWHEPPLAAQGKLRAKKGTSLENPLMGRLDTYGQGHYNIKMYFRARKEKVMRGGAKRAKKSKGKMPEFNAQPDDEAQVVELNLLLDSGATLPCIKPQDLALLGIDPKTYAAQTASELQLGEGTVKRAIYELDVGFRFGEEDWGFHTVPVIVLEGESRLSGMLAFNVCYMSSAPGTYRMWLGQKRRDVLGAGRLPGRMKAGGVHDGEGRNPFYGAVGTPANSFWATGGIDLRDRDFSSRFLKDRTDEYDAVLEEPPKLFRFEHDLGNGESWVDIGSSSGEEEEEAVKAAPVRKGKRPTGSKSQEPPNWPTEADLQASIERIQRLRREILSATGQPVPATGKRKKRNSVLLSL</sequence>
<feature type="region of interest" description="Disordered" evidence="2">
    <location>
        <begin position="571"/>
        <end position="594"/>
    </location>
</feature>
<evidence type="ECO:0000313" key="4">
    <source>
        <dbReference type="Proteomes" id="UP001278500"/>
    </source>
</evidence>
<evidence type="ECO:0000256" key="2">
    <source>
        <dbReference type="SAM" id="MobiDB-lite"/>
    </source>
</evidence>